<evidence type="ECO:0000313" key="2">
    <source>
        <dbReference type="Proteomes" id="UP001162992"/>
    </source>
</evidence>
<reference evidence="2" key="1">
    <citation type="journal article" date="2024" name="Proc. Natl. Acad. Sci. U.S.A.">
        <title>Extraordinary preservation of gene collinearity over three hundred million years revealed in homosporous lycophytes.</title>
        <authorList>
            <person name="Li C."/>
            <person name="Wickell D."/>
            <person name="Kuo L.Y."/>
            <person name="Chen X."/>
            <person name="Nie B."/>
            <person name="Liao X."/>
            <person name="Peng D."/>
            <person name="Ji J."/>
            <person name="Jenkins J."/>
            <person name="Williams M."/>
            <person name="Shu S."/>
            <person name="Plott C."/>
            <person name="Barry K."/>
            <person name="Rajasekar S."/>
            <person name="Grimwood J."/>
            <person name="Han X."/>
            <person name="Sun S."/>
            <person name="Hou Z."/>
            <person name="He W."/>
            <person name="Dai G."/>
            <person name="Sun C."/>
            <person name="Schmutz J."/>
            <person name="Leebens-Mack J.H."/>
            <person name="Li F.W."/>
            <person name="Wang L."/>
        </authorList>
    </citation>
    <scope>NUCLEOTIDE SEQUENCE [LARGE SCALE GENOMIC DNA]</scope>
    <source>
        <strain evidence="2">cv. PW_Plant_1</strain>
    </source>
</reference>
<keyword evidence="2" id="KW-1185">Reference proteome</keyword>
<proteinExistence type="predicted"/>
<protein>
    <submittedName>
        <fullName evidence="1">Uncharacterized protein</fullName>
    </submittedName>
</protein>
<dbReference type="Proteomes" id="UP001162992">
    <property type="component" value="Chromosome 21"/>
</dbReference>
<accession>A0ACC2AN08</accession>
<comment type="caution">
    <text evidence="1">The sequence shown here is derived from an EMBL/GenBank/DDBJ whole genome shotgun (WGS) entry which is preliminary data.</text>
</comment>
<gene>
    <name evidence="1" type="ORF">O6H91_21G072700</name>
</gene>
<name>A0ACC2AN08_DIPCM</name>
<evidence type="ECO:0000313" key="1">
    <source>
        <dbReference type="EMBL" id="KAJ7518522.1"/>
    </source>
</evidence>
<sequence length="21" mass="2363">MQIDDVVKIFAQLSINMIAVN</sequence>
<organism evidence="1 2">
    <name type="scientific">Diphasiastrum complanatum</name>
    <name type="common">Issler's clubmoss</name>
    <name type="synonym">Lycopodium complanatum</name>
    <dbReference type="NCBI Taxonomy" id="34168"/>
    <lineage>
        <taxon>Eukaryota</taxon>
        <taxon>Viridiplantae</taxon>
        <taxon>Streptophyta</taxon>
        <taxon>Embryophyta</taxon>
        <taxon>Tracheophyta</taxon>
        <taxon>Lycopodiopsida</taxon>
        <taxon>Lycopodiales</taxon>
        <taxon>Lycopodiaceae</taxon>
        <taxon>Lycopodioideae</taxon>
        <taxon>Diphasiastrum</taxon>
    </lineage>
</organism>
<dbReference type="EMBL" id="CM055112">
    <property type="protein sequence ID" value="KAJ7518522.1"/>
    <property type="molecule type" value="Genomic_DNA"/>
</dbReference>